<organism evidence="7 8">
    <name type="scientific">Planktotalea frisia</name>
    <dbReference type="NCBI Taxonomy" id="696762"/>
    <lineage>
        <taxon>Bacteria</taxon>
        <taxon>Pseudomonadati</taxon>
        <taxon>Pseudomonadota</taxon>
        <taxon>Alphaproteobacteria</taxon>
        <taxon>Rhodobacterales</taxon>
        <taxon>Paracoccaceae</taxon>
        <taxon>Planktotalea</taxon>
    </lineage>
</organism>
<dbReference type="InterPro" id="IPR011049">
    <property type="entry name" value="Serralysin-like_metalloprot_C"/>
</dbReference>
<dbReference type="GO" id="GO:0005509">
    <property type="term" value="F:calcium ion binding"/>
    <property type="evidence" value="ECO:0007669"/>
    <property type="project" value="InterPro"/>
</dbReference>
<keyword evidence="8" id="KW-1185">Reference proteome</keyword>
<dbReference type="PANTHER" id="PTHR38340">
    <property type="entry name" value="S-LAYER PROTEIN"/>
    <property type="match status" value="1"/>
</dbReference>
<dbReference type="GO" id="GO:0007154">
    <property type="term" value="P:cell communication"/>
    <property type="evidence" value="ECO:0007669"/>
    <property type="project" value="InterPro"/>
</dbReference>
<dbReference type="GO" id="GO:0005576">
    <property type="term" value="C:extracellular region"/>
    <property type="evidence" value="ECO:0007669"/>
    <property type="project" value="UniProtKB-SubCell"/>
</dbReference>
<dbReference type="InterPro" id="IPR040853">
    <property type="entry name" value="RapA2_cadherin-like"/>
</dbReference>
<dbReference type="GO" id="GO:0007156">
    <property type="term" value="P:homophilic cell adhesion via plasma membrane adhesion molecules"/>
    <property type="evidence" value="ECO:0007669"/>
    <property type="project" value="InterPro"/>
</dbReference>
<keyword evidence="2" id="KW-0964">Secreted</keyword>
<dbReference type="STRING" id="696762.PFRI_05090"/>
<gene>
    <name evidence="7" type="primary">cya_2</name>
    <name evidence="7" type="ORF">PFRI_05090</name>
</gene>
<dbReference type="PROSITE" id="PS00330">
    <property type="entry name" value="HEMOLYSIN_CALCIUM"/>
    <property type="match status" value="3"/>
</dbReference>
<dbReference type="SMART" id="SM00237">
    <property type="entry name" value="Calx_beta"/>
    <property type="match status" value="1"/>
</dbReference>
<dbReference type="NCBIfam" id="TIGR01965">
    <property type="entry name" value="VCBS_repeat"/>
    <property type="match status" value="2"/>
</dbReference>
<dbReference type="PROSITE" id="PS50268">
    <property type="entry name" value="CADHERIN_2"/>
    <property type="match status" value="1"/>
</dbReference>
<dbReference type="Pfam" id="PF17803">
    <property type="entry name" value="Cadherin_4"/>
    <property type="match status" value="1"/>
</dbReference>
<evidence type="ECO:0000256" key="2">
    <source>
        <dbReference type="ARBA" id="ARBA00022525"/>
    </source>
</evidence>
<dbReference type="InterPro" id="IPR018511">
    <property type="entry name" value="Hemolysin-typ_Ca-bd_CS"/>
</dbReference>
<dbReference type="InterPro" id="IPR001343">
    <property type="entry name" value="Hemolysn_Ca-bd"/>
</dbReference>
<keyword evidence="4" id="KW-0677">Repeat</keyword>
<accession>A0A1L9P174</accession>
<dbReference type="Pfam" id="PF00353">
    <property type="entry name" value="HemolysinCabind"/>
    <property type="match status" value="7"/>
</dbReference>
<dbReference type="InterPro" id="IPR038081">
    <property type="entry name" value="CalX-like_sf"/>
</dbReference>
<dbReference type="InterPro" id="IPR010221">
    <property type="entry name" value="VCBS_dom"/>
</dbReference>
<dbReference type="SUPFAM" id="SSF51120">
    <property type="entry name" value="beta-Roll"/>
    <property type="match status" value="5"/>
</dbReference>
<comment type="caution">
    <text evidence="7">The sequence shown here is derived from an EMBL/GenBank/DDBJ whole genome shotgun (WGS) entry which is preliminary data.</text>
</comment>
<evidence type="ECO:0000256" key="4">
    <source>
        <dbReference type="ARBA" id="ARBA00022737"/>
    </source>
</evidence>
<evidence type="ECO:0000313" key="8">
    <source>
        <dbReference type="Proteomes" id="UP000184514"/>
    </source>
</evidence>
<dbReference type="Gene3D" id="2.150.10.10">
    <property type="entry name" value="Serralysin-like metalloprotease, C-terminal"/>
    <property type="match status" value="5"/>
</dbReference>
<dbReference type="GO" id="GO:0016020">
    <property type="term" value="C:membrane"/>
    <property type="evidence" value="ECO:0007669"/>
    <property type="project" value="InterPro"/>
</dbReference>
<dbReference type="SUPFAM" id="SSF49313">
    <property type="entry name" value="Cadherin-like"/>
    <property type="match status" value="1"/>
</dbReference>
<name>A0A1L9P174_9RHOB</name>
<dbReference type="InterPro" id="IPR003644">
    <property type="entry name" value="Calx_beta"/>
</dbReference>
<keyword evidence="5" id="KW-0106">Calcium</keyword>
<reference evidence="7 8" key="1">
    <citation type="submission" date="2016-10" db="EMBL/GenBank/DDBJ databases">
        <title>Genome sequence of Planktotalea frisia SH6-1.</title>
        <authorList>
            <person name="Poehlein A."/>
            <person name="Bakenhus I."/>
            <person name="Voget S."/>
            <person name="Brinkhoff T."/>
            <person name="Simon M."/>
        </authorList>
    </citation>
    <scope>NUCLEOTIDE SEQUENCE [LARGE SCALE GENOMIC DNA]</scope>
    <source>
        <strain evidence="7 8">SH6-1</strain>
    </source>
</reference>
<dbReference type="Pfam" id="PF03160">
    <property type="entry name" value="Calx-beta"/>
    <property type="match status" value="1"/>
</dbReference>
<dbReference type="SMART" id="SM00112">
    <property type="entry name" value="CA"/>
    <property type="match status" value="1"/>
</dbReference>
<feature type="domain" description="Cadherin" evidence="6">
    <location>
        <begin position="123"/>
        <end position="206"/>
    </location>
</feature>
<keyword evidence="3" id="KW-0732">Signal</keyword>
<dbReference type="Proteomes" id="UP000184514">
    <property type="component" value="Unassembled WGS sequence"/>
</dbReference>
<comment type="subcellular location">
    <subcellularLocation>
        <location evidence="1">Secreted</location>
    </subcellularLocation>
</comment>
<evidence type="ECO:0000256" key="1">
    <source>
        <dbReference type="ARBA" id="ARBA00004613"/>
    </source>
</evidence>
<dbReference type="EMBL" id="MLCB01000042">
    <property type="protein sequence ID" value="OJI95246.1"/>
    <property type="molecule type" value="Genomic_DNA"/>
</dbReference>
<dbReference type="SUPFAM" id="SSF141072">
    <property type="entry name" value="CalX-like"/>
    <property type="match status" value="1"/>
</dbReference>
<proteinExistence type="predicted"/>
<dbReference type="InterPro" id="IPR050557">
    <property type="entry name" value="RTX_toxin/Mannuronan_C5-epim"/>
</dbReference>
<dbReference type="InterPro" id="IPR002126">
    <property type="entry name" value="Cadherin-like_dom"/>
</dbReference>
<dbReference type="PANTHER" id="PTHR38340:SF1">
    <property type="entry name" value="S-LAYER PROTEIN"/>
    <property type="match status" value="1"/>
</dbReference>
<dbReference type="CDD" id="cd11304">
    <property type="entry name" value="Cadherin_repeat"/>
    <property type="match status" value="1"/>
</dbReference>
<protein>
    <submittedName>
        <fullName evidence="7">Bifunctional hemolysin/adenylate cyclase</fullName>
    </submittedName>
</protein>
<dbReference type="Gene3D" id="2.60.40.2030">
    <property type="match status" value="1"/>
</dbReference>
<sequence length="2126" mass="219048">MTEDAVASTITGSLTSSDPENATLTYLMPGKTAVDGSYSVTGTYGTLVLNASTGAYTYTLDNSASAVQSLGVSSSETETFSVQVTDGSNTPTAQNLSFTIKGANDAPSSVALSSTSVVENSAGAVVGALSASDAEGTAVSYTIAAAGDGALFEVDGSNNLKLKSSVTADLETKSSYSVTVNATDGTATTSKVFSISVGDVNEAPTLTVPTGGSVTEDAVASTITGSLTSSDPENATLTYLMPGKTAVDGSYSVTGTYGTLVLNASTGAYTYTLDNSASAVQSLGVSSSETETFSVQVTDGSNTPTAQNLSFTIKGANDAPTIAVSGLTSIAENSVNAVAATVSSTDAEDGTLTVGLSGNGRDDAKFEVVDGKLRIKTSADYEAQDTYRVQLKVTDDDNTVVLKNLEFSVKDSAEDVGGKVVDGYVAGATIFQDLDNDNILDAGEPFTVTSSTGEFTLSGIIASKTASLKMISGFDIGTNAPIVTSLGVPTTASGNVIASPVGTVTSLAQANDTSVGLSTSVDRVATYFGVTETSQANLDIINDDPLLSLKSSDANVVAAARDVFEANQYVMALAHGAESLGAYTANQVDALVQQALVAEGYNGVPTLAGTATSTYQKIGADAFLDIVSDRIVAPDAVTTENAFQLSDVEVVWNDYDPDTGVTVQNRAQSSTTSGQLALSNTANLNLQNLLNAANESGEYNTPTLSFALDKIPTGSGSGAITFKIVDGSDAVRDDNERYIELEVAVNWEGTGDSAQITVPVQTASGHYISASLGRVDFTIANLDSDTISVASGGVNYPSTLDVKFASLINKLEGVGSKSLLKVGGFNLTVETTLPLADSSASTITSINTNVNIVDGSPVTAFISDAAAHEGDNTPTAVVQLNRAHSEDITLNYTISAKSGDTASAGSDFTATTGTVTILVGLTSETIALPVLNDNVIESDESFSVTLSGMSYGSIARDTASVTLTDSTRALGSTGEVNFLATETMEKYVADITTEIVAKYNAYSVENSSGWSINGDVIKGYIDGYVPGLKVIVGTFYDLVAAEVVKAAANTDIEQFASNLMIANAATKLFDPISYLGVQVNGDGTYVSGKSLSTLQNAISADYATFISLSTDTIGDVFGEDTATNFANATVSILTTGNDTETLSASSEIIATFDGVDTIKAGGGNDKVIGGKDVDTFYGEAGNDHLYGYSGNDVLDGGDGNDKIVGGLGDDTISGGVGDDYVLAQTGDDTISTGTGTDQVLGGSGDDAITIDGTGNKTIDGGAGTDRVILSQSGVTGFDDFTISYANSTLSMAALNGDILTLSNIEEIAFGSNVYTFYERSSSGYTRNSFIDSTNQTIYSVDNSDTSVTSSFSNTSFGSWEISNFGFTTSANVSVNGSSQNQYIFLGGTRSEFTGSYEVDLGGGNDRLILVPLNSDSIDMGAGDDYVRIEVNASSFSTPDWASFSSSLLDGGAGTDTLSFMESKTGGATLTLTSGGAENFENIEGTLYRTTNTGDTIIGDSNNNSIFGLTGADILYGRDGDDIIYAETVVSYDSGRVYEASENNYDDKLYGEGGDDILVGNAGDNTLDGGTGADTITTGSGSDTVILRAGDGGTELTDADIITDFTDGVDVLGLDNNLLYTELTRAQGTGSYANDTIISITDTAENLAILKGISASDVNYLDFASMSTGNQNFTGTIGDDVFIGAAGVDTVTTNIGTDIVLTSSGDDAITIDGTGNKTIDGGAGTDRVILSQSGVTGFDDFTISYANSTLSMAALNGDILTLSNIEEIAFGSNVYTFYERSSSGYTRNSFIDSTNQTIYSVDNSDTSVTSSFSNTSFGSWEISNFGFTTSANVSVNGSSQNQYIFLGGTRSEFTGSYEVDLGGGNDRLILVPLNSDSIDMGAGDDYVRIEVNASSFSTPDWASFSSSLLDGGAGTDTLSFMESKTGGATLTLTSGGAENFENIEGTLYRTTNTGDTIIGDSNNNSIFGLTGADILYGRDGDDIIYAETVVSYDSGRVYEASENNYDDKLYGEGGDDILVGNAGDNTLDGGTGADTITTGSGSDQIILRIGDGGSELSDADIITDFTDGSDDFGFTTGLSFGEISWAQGSGDYVNDTIIKAGSEYLAILQGIDADLISEADFEPVDFA</sequence>
<evidence type="ECO:0000256" key="5">
    <source>
        <dbReference type="ARBA" id="ARBA00022837"/>
    </source>
</evidence>
<dbReference type="Gene3D" id="2.60.40.60">
    <property type="entry name" value="Cadherins"/>
    <property type="match status" value="2"/>
</dbReference>
<evidence type="ECO:0000313" key="7">
    <source>
        <dbReference type="EMBL" id="OJI95246.1"/>
    </source>
</evidence>
<evidence type="ECO:0000256" key="3">
    <source>
        <dbReference type="ARBA" id="ARBA00022729"/>
    </source>
</evidence>
<evidence type="ECO:0000259" key="6">
    <source>
        <dbReference type="PROSITE" id="PS50268"/>
    </source>
</evidence>
<dbReference type="PRINTS" id="PR00313">
    <property type="entry name" value="CABNDNGRPT"/>
</dbReference>
<dbReference type="InterPro" id="IPR015919">
    <property type="entry name" value="Cadherin-like_sf"/>
</dbReference>